<keyword evidence="2" id="KW-0472">Membrane</keyword>
<reference evidence="3" key="1">
    <citation type="submission" date="2020-10" db="EMBL/GenBank/DDBJ databases">
        <title>Taxonomic study of unclassified bacteria belonging to the class Ktedonobacteria.</title>
        <authorList>
            <person name="Yabe S."/>
            <person name="Wang C.M."/>
            <person name="Zheng Y."/>
            <person name="Sakai Y."/>
            <person name="Cavaletti L."/>
            <person name="Monciardini P."/>
            <person name="Donadio S."/>
        </authorList>
    </citation>
    <scope>NUCLEOTIDE SEQUENCE</scope>
    <source>
        <strain evidence="3">SOSP1-1</strain>
    </source>
</reference>
<protein>
    <submittedName>
        <fullName evidence="3">Uncharacterized protein</fullName>
    </submittedName>
</protein>
<evidence type="ECO:0000256" key="1">
    <source>
        <dbReference type="SAM" id="MobiDB-lite"/>
    </source>
</evidence>
<comment type="caution">
    <text evidence="3">The sequence shown here is derived from an EMBL/GenBank/DDBJ whole genome shotgun (WGS) entry which is preliminary data.</text>
</comment>
<keyword evidence="2" id="KW-1133">Transmembrane helix</keyword>
<gene>
    <name evidence="3" type="ORF">KSX_15590</name>
</gene>
<proteinExistence type="predicted"/>
<dbReference type="Proteomes" id="UP000612362">
    <property type="component" value="Unassembled WGS sequence"/>
</dbReference>
<accession>A0A8J3HWP3</accession>
<organism evidence="3 4">
    <name type="scientific">Ktedonospora formicarum</name>
    <dbReference type="NCBI Taxonomy" id="2778364"/>
    <lineage>
        <taxon>Bacteria</taxon>
        <taxon>Bacillati</taxon>
        <taxon>Chloroflexota</taxon>
        <taxon>Ktedonobacteria</taxon>
        <taxon>Ktedonobacterales</taxon>
        <taxon>Ktedonobacteraceae</taxon>
        <taxon>Ktedonospora</taxon>
    </lineage>
</organism>
<evidence type="ECO:0000256" key="2">
    <source>
        <dbReference type="SAM" id="Phobius"/>
    </source>
</evidence>
<feature type="transmembrane region" description="Helical" evidence="2">
    <location>
        <begin position="75"/>
        <end position="96"/>
    </location>
</feature>
<dbReference type="RefSeq" id="WP_220192872.1">
    <property type="nucleotide sequence ID" value="NZ_BNJF01000001.1"/>
</dbReference>
<keyword evidence="4" id="KW-1185">Reference proteome</keyword>
<dbReference type="EMBL" id="BNJF01000001">
    <property type="protein sequence ID" value="GHO43396.1"/>
    <property type="molecule type" value="Genomic_DNA"/>
</dbReference>
<dbReference type="AlphaFoldDB" id="A0A8J3HWP3"/>
<evidence type="ECO:0000313" key="4">
    <source>
        <dbReference type="Proteomes" id="UP000612362"/>
    </source>
</evidence>
<name>A0A8J3HWP3_9CHLR</name>
<dbReference type="Gene3D" id="2.60.120.560">
    <property type="entry name" value="Exo-inulinase, domain 1"/>
    <property type="match status" value="1"/>
</dbReference>
<feature type="compositionally biased region" description="Low complexity" evidence="1">
    <location>
        <begin position="1"/>
        <end position="19"/>
    </location>
</feature>
<keyword evidence="2" id="KW-0812">Transmembrane</keyword>
<sequence>MRLSGKPSQQPESKSSTTTSEEEGRTILAMPTSTKQVEYPEDSASTPTNNFDSRLADLDLKRKRMLKRQRRLDRLQILTLTLAILLILSGLGFITYTTSIDYRHASHTFATVQAQWTQNVVNTAQARTQSTVNAINTVQANINATATSQAQTQAQATVASEDATATATALESLLTETTEKTPNLDDPLIDRDGDGEWDIGGNTSTGCVFTDSGYHAFVAKRGYIQPCLSQASTYTDLLYSAQVSVNTGNGNRAGLIFRANNNGDQYYFFGVGIDGTYGLDLYQSNGQHQTLFSGRDTANIISQGLGQSNRLAILAQGDIFYLFANDTFLGSAQDATLASGHLGVAVLQSDIPIDATFSDAQAWKI</sequence>
<evidence type="ECO:0000313" key="3">
    <source>
        <dbReference type="EMBL" id="GHO43396.1"/>
    </source>
</evidence>
<feature type="region of interest" description="Disordered" evidence="1">
    <location>
        <begin position="1"/>
        <end position="50"/>
    </location>
</feature>